<reference evidence="5" key="1">
    <citation type="submission" date="2016-11" db="UniProtKB">
        <authorList>
            <consortium name="WormBaseParasite"/>
        </authorList>
    </citation>
    <scope>IDENTIFICATION</scope>
</reference>
<feature type="domain" description="FERM" evidence="3">
    <location>
        <begin position="31"/>
        <end position="349"/>
    </location>
</feature>
<keyword evidence="2" id="KW-0812">Transmembrane</keyword>
<name>A0A1I7UY33_9PELO</name>
<dbReference type="AlphaFoldDB" id="A0A1I7UY33"/>
<dbReference type="SUPFAM" id="SSF54236">
    <property type="entry name" value="Ubiquitin-like"/>
    <property type="match status" value="1"/>
</dbReference>
<dbReference type="GO" id="GO:0031032">
    <property type="term" value="P:actomyosin structure organization"/>
    <property type="evidence" value="ECO:0007669"/>
    <property type="project" value="TreeGrafter"/>
</dbReference>
<dbReference type="InterPro" id="IPR000299">
    <property type="entry name" value="FERM_domain"/>
</dbReference>
<evidence type="ECO:0000256" key="1">
    <source>
        <dbReference type="SAM" id="MobiDB-lite"/>
    </source>
</evidence>
<dbReference type="InterPro" id="IPR019748">
    <property type="entry name" value="FERM_central"/>
</dbReference>
<dbReference type="PRINTS" id="PR00935">
    <property type="entry name" value="BAND41"/>
</dbReference>
<dbReference type="InterPro" id="IPR011993">
    <property type="entry name" value="PH-like_dom_sf"/>
</dbReference>
<dbReference type="Gene3D" id="2.30.29.30">
    <property type="entry name" value="Pleckstrin-homology domain (PH domain)/Phosphotyrosine-binding domain (PTB)"/>
    <property type="match status" value="1"/>
</dbReference>
<sequence length="719" mass="80619">MPQNTTSSSSFLGRLSTSTSSRSSFMSPKDVRCNVHLLHDSDIIGNEFPRTQSAQTILDYVCELKHIQEKDFLGLRYQDHNKHRYWLDLTRSIGHVVKHFRTETMTLHLRFRYYPSEPTHLRDPNLRYQLFVQLQRDLLHGRLYCPASSSAELAALILQAQLGDYDEKKHIGNYVSEYKLLLKQTPKLEERIAQNHKQMIGKSSEAAELEFLEKASHLDTYAFDPYTIKDPQDAGPVYLGASCKGILIYAGQSRTHNIDWKELVKVDYSGKEIRLTLSETYRGQVTAATTPTGTLNGHGPGSPISGTSGMDKYQPKKPMTLKYTCPSAQFAKHLWIHILSQQAFFNESSAQDVKLKFSKPRIPLLSRGSTFRFPSKRVYREIEEEDGKSMQFEKSILETSVVMNETTTSNENDESILNCSSISVPNSACSVVVRYELPRQTPRSDQPWLKPSTLKIVPNHDNTDTIASSSSSPDNTESQNNNQSKTTNLNVSMDAGGSSSPSSTSPVPIVHTQQHADQNSTSFTVHLIKREEIPTSSSSSSTTSGGLCQQTRSQVLERKFNEAVEQDVKLGRPLASSTPKSAAKVFFKSSEAIEKNGNGILMNGGSSSSETEIKTIHSNGNGLIRTEEKQDSILSADQSMSSSNQKSIVSRLANTCFVLFLILLLIVAVVIVLFERSETSSHNDFIENNRALSDLRHLYYEPTRHYVVDQYRKYFGPKI</sequence>
<evidence type="ECO:0000259" key="3">
    <source>
        <dbReference type="PROSITE" id="PS50057"/>
    </source>
</evidence>
<dbReference type="eggNOG" id="KOG3530">
    <property type="taxonomic scope" value="Eukaryota"/>
</dbReference>
<dbReference type="InterPro" id="IPR014352">
    <property type="entry name" value="FERM/acyl-CoA-bd_prot_sf"/>
</dbReference>
<accession>A0A1I7UY33</accession>
<evidence type="ECO:0000313" key="5">
    <source>
        <dbReference type="WBParaSite" id="Csp11.Scaffold630.g20491.t1"/>
    </source>
</evidence>
<dbReference type="InterPro" id="IPR029071">
    <property type="entry name" value="Ubiquitin-like_domsf"/>
</dbReference>
<dbReference type="SUPFAM" id="SSF47031">
    <property type="entry name" value="Second domain of FERM"/>
    <property type="match status" value="1"/>
</dbReference>
<feature type="region of interest" description="Disordered" evidence="1">
    <location>
        <begin position="288"/>
        <end position="311"/>
    </location>
</feature>
<organism evidence="4 5">
    <name type="scientific">Caenorhabditis tropicalis</name>
    <dbReference type="NCBI Taxonomy" id="1561998"/>
    <lineage>
        <taxon>Eukaryota</taxon>
        <taxon>Metazoa</taxon>
        <taxon>Ecdysozoa</taxon>
        <taxon>Nematoda</taxon>
        <taxon>Chromadorea</taxon>
        <taxon>Rhabditida</taxon>
        <taxon>Rhabditina</taxon>
        <taxon>Rhabditomorpha</taxon>
        <taxon>Rhabditoidea</taxon>
        <taxon>Rhabditidae</taxon>
        <taxon>Peloderinae</taxon>
        <taxon>Caenorhabditis</taxon>
    </lineage>
</organism>
<dbReference type="Proteomes" id="UP000095282">
    <property type="component" value="Unplaced"/>
</dbReference>
<dbReference type="InterPro" id="IPR019749">
    <property type="entry name" value="Band_41_domain"/>
</dbReference>
<dbReference type="InterPro" id="IPR018979">
    <property type="entry name" value="FERM_N"/>
</dbReference>
<dbReference type="InterPro" id="IPR018980">
    <property type="entry name" value="FERM_PH-like_C"/>
</dbReference>
<keyword evidence="4" id="KW-1185">Reference proteome</keyword>
<feature type="compositionally biased region" description="Low complexity" evidence="1">
    <location>
        <begin position="498"/>
        <end position="508"/>
    </location>
</feature>
<dbReference type="PROSITE" id="PS50057">
    <property type="entry name" value="FERM_3"/>
    <property type="match status" value="1"/>
</dbReference>
<keyword evidence="2" id="KW-1133">Transmembrane helix</keyword>
<feature type="compositionally biased region" description="Polar residues" evidence="1">
    <location>
        <begin position="511"/>
        <end position="520"/>
    </location>
</feature>
<dbReference type="FunFam" id="1.20.80.10:FF:000006">
    <property type="entry name" value="FERM domain-containing protein 5 isoform X1"/>
    <property type="match status" value="1"/>
</dbReference>
<dbReference type="CDD" id="cd14473">
    <property type="entry name" value="FERM_B-lobe"/>
    <property type="match status" value="1"/>
</dbReference>
<evidence type="ECO:0000313" key="4">
    <source>
        <dbReference type="Proteomes" id="UP000095282"/>
    </source>
</evidence>
<dbReference type="Pfam" id="PF09379">
    <property type="entry name" value="FERM_N"/>
    <property type="match status" value="1"/>
</dbReference>
<dbReference type="GO" id="GO:0005856">
    <property type="term" value="C:cytoskeleton"/>
    <property type="evidence" value="ECO:0007669"/>
    <property type="project" value="TreeGrafter"/>
</dbReference>
<dbReference type="FunFam" id="2.30.29.30:FF:000561">
    <property type="entry name" value="FERM domain (Protein4.1-ezrin-radixin-moesin) family"/>
    <property type="match status" value="1"/>
</dbReference>
<keyword evidence="2" id="KW-0472">Membrane</keyword>
<dbReference type="SMART" id="SM00295">
    <property type="entry name" value="B41"/>
    <property type="match status" value="1"/>
</dbReference>
<dbReference type="SUPFAM" id="SSF50729">
    <property type="entry name" value="PH domain-like"/>
    <property type="match status" value="1"/>
</dbReference>
<dbReference type="Gene3D" id="3.10.20.90">
    <property type="entry name" value="Phosphatidylinositol 3-kinase Catalytic Subunit, Chain A, domain 1"/>
    <property type="match status" value="1"/>
</dbReference>
<dbReference type="PANTHER" id="PTHR23280:SF32">
    <property type="entry name" value="FI22325P1"/>
    <property type="match status" value="1"/>
</dbReference>
<dbReference type="InterPro" id="IPR035963">
    <property type="entry name" value="FERM_2"/>
</dbReference>
<dbReference type="PANTHER" id="PTHR23280">
    <property type="entry name" value="4.1 G PROTEIN"/>
    <property type="match status" value="1"/>
</dbReference>
<feature type="region of interest" description="Disordered" evidence="1">
    <location>
        <begin position="441"/>
        <end position="520"/>
    </location>
</feature>
<dbReference type="Gene3D" id="1.20.80.10">
    <property type="match status" value="1"/>
</dbReference>
<dbReference type="STRING" id="1561998.A0A1I7UY33"/>
<dbReference type="WBParaSite" id="Csp11.Scaffold630.g20491.t1">
    <property type="protein sequence ID" value="Csp11.Scaffold630.g20491.t1"/>
    <property type="gene ID" value="Csp11.Scaffold630.g20491"/>
</dbReference>
<feature type="transmembrane region" description="Helical" evidence="2">
    <location>
        <begin position="652"/>
        <end position="674"/>
    </location>
</feature>
<proteinExistence type="predicted"/>
<dbReference type="Pfam" id="PF00373">
    <property type="entry name" value="FERM_M"/>
    <property type="match status" value="1"/>
</dbReference>
<feature type="region of interest" description="Disordered" evidence="1">
    <location>
        <begin position="1"/>
        <end position="27"/>
    </location>
</feature>
<protein>
    <submittedName>
        <fullName evidence="5">FERM domain-containing protein</fullName>
    </submittedName>
</protein>
<feature type="compositionally biased region" description="Polar residues" evidence="1">
    <location>
        <begin position="464"/>
        <end position="491"/>
    </location>
</feature>
<dbReference type="Pfam" id="PF09380">
    <property type="entry name" value="FERM_C"/>
    <property type="match status" value="1"/>
</dbReference>
<dbReference type="SMART" id="SM01196">
    <property type="entry name" value="FERM_C"/>
    <property type="match status" value="1"/>
</dbReference>
<evidence type="ECO:0000256" key="2">
    <source>
        <dbReference type="SAM" id="Phobius"/>
    </source>
</evidence>